<dbReference type="EMBL" id="CACVBM020001166">
    <property type="protein sequence ID" value="CAA7036949.1"/>
    <property type="molecule type" value="Genomic_DNA"/>
</dbReference>
<evidence type="ECO:0000313" key="1">
    <source>
        <dbReference type="EMBL" id="CAA7036949.1"/>
    </source>
</evidence>
<organism evidence="1 2">
    <name type="scientific">Microthlaspi erraticum</name>
    <dbReference type="NCBI Taxonomy" id="1685480"/>
    <lineage>
        <taxon>Eukaryota</taxon>
        <taxon>Viridiplantae</taxon>
        <taxon>Streptophyta</taxon>
        <taxon>Embryophyta</taxon>
        <taxon>Tracheophyta</taxon>
        <taxon>Spermatophyta</taxon>
        <taxon>Magnoliopsida</taxon>
        <taxon>eudicotyledons</taxon>
        <taxon>Gunneridae</taxon>
        <taxon>Pentapetalae</taxon>
        <taxon>rosids</taxon>
        <taxon>malvids</taxon>
        <taxon>Brassicales</taxon>
        <taxon>Brassicaceae</taxon>
        <taxon>Coluteocarpeae</taxon>
        <taxon>Microthlaspi</taxon>
    </lineage>
</organism>
<gene>
    <name evidence="1" type="ORF">MERR_LOCUS24184</name>
</gene>
<name>A0A6D2JJU9_9BRAS</name>
<reference evidence="1" key="1">
    <citation type="submission" date="2020-01" db="EMBL/GenBank/DDBJ databases">
        <authorList>
            <person name="Mishra B."/>
        </authorList>
    </citation>
    <scope>NUCLEOTIDE SEQUENCE [LARGE SCALE GENOMIC DNA]</scope>
</reference>
<comment type="caution">
    <text evidence="1">The sequence shown here is derived from an EMBL/GenBank/DDBJ whole genome shotgun (WGS) entry which is preliminary data.</text>
</comment>
<keyword evidence="2" id="KW-1185">Reference proteome</keyword>
<protein>
    <submittedName>
        <fullName evidence="1">Uncharacterized protein</fullName>
    </submittedName>
</protein>
<proteinExistence type="predicted"/>
<evidence type="ECO:0000313" key="2">
    <source>
        <dbReference type="Proteomes" id="UP000467841"/>
    </source>
</evidence>
<dbReference type="Proteomes" id="UP000467841">
    <property type="component" value="Unassembled WGS sequence"/>
</dbReference>
<sequence length="149" mass="17475">MPKVMYQMTISLLLSRRKEQEENRESHISKRWNLMVKNMMEMTAENRTCTVPRLDRAFWPSREAIDSIQPDFGQAIWPIREPLVCGRAKFPRNGHSQPRYSTERTDQPGSLLFCGRRIFTNCPAQSVRAYRLTREANTRVRPSFTSHST</sequence>
<dbReference type="AlphaFoldDB" id="A0A6D2JJU9"/>
<accession>A0A6D2JJU9</accession>